<feature type="compositionally biased region" description="Basic and acidic residues" evidence="8">
    <location>
        <begin position="15"/>
        <end position="28"/>
    </location>
</feature>
<dbReference type="GO" id="GO:0005634">
    <property type="term" value="C:nucleus"/>
    <property type="evidence" value="ECO:0007669"/>
    <property type="project" value="UniProtKB-SubCell"/>
</dbReference>
<dbReference type="PRINTS" id="PR00065">
    <property type="entry name" value="TEADOMAIN"/>
</dbReference>
<dbReference type="Pfam" id="PF01285">
    <property type="entry name" value="TEA"/>
    <property type="match status" value="1"/>
</dbReference>
<keyword evidence="2 6" id="KW-0805">Transcription regulation</keyword>
<dbReference type="Gene3D" id="2.70.50.80">
    <property type="match status" value="1"/>
</dbReference>
<dbReference type="SMART" id="SM00426">
    <property type="entry name" value="TEA"/>
    <property type="match status" value="1"/>
</dbReference>
<dbReference type="GO" id="GO:0035329">
    <property type="term" value="P:hippo signaling"/>
    <property type="evidence" value="ECO:0007669"/>
    <property type="project" value="InterPro"/>
</dbReference>
<dbReference type="Ensembl" id="ENSSANT00000064964.1">
    <property type="protein sequence ID" value="ENSSANP00000061078.1"/>
    <property type="gene ID" value="ENSSANG00000030240.1"/>
</dbReference>
<sequence>IDPSSWSGSESSAEDIERMSDSADKPIDSDAEGVWSPDIEQSFQEALAIYPPCGRRKIILSDEGKMYGRNELIARYIKLRTGKTRTRKQVSSHIQVLARRKSREFHSKLKVCAFLLLGLWLPCVSLPGMISTEVLLPLLNIQCVYVCVGYEPPTAPAPTVPAWQGRSVGTSKLRLVEFSAFLEHQRDPDSYNKHLFLHIGQTNHSYNDALLESVDIRQIYDKFPEKKGGLKELFGKGPQNSFFLIKFWADLNCNIQDETGAFYGVSSQYESPENMTITCSTKVCSFGKQVVEKVETEYARFENGRFVYRISRSPMCEYMINFIHKLKHLPEKYMMNSVLENFTILLVVTNRDTQETLLCMACVFEVSNSEHGAQHHIYRLVKE</sequence>
<comment type="subcellular location">
    <subcellularLocation>
        <location evidence="1 6">Nucleus</location>
    </subcellularLocation>
</comment>
<name>A0A671PXV1_9TELE</name>
<accession>A0A671PXV1</accession>
<dbReference type="GO" id="GO:0005667">
    <property type="term" value="C:transcription regulator complex"/>
    <property type="evidence" value="ECO:0007669"/>
    <property type="project" value="TreeGrafter"/>
</dbReference>
<evidence type="ECO:0000313" key="10">
    <source>
        <dbReference type="Ensembl" id="ENSSANP00000061078.1"/>
    </source>
</evidence>
<evidence type="ECO:0000256" key="4">
    <source>
        <dbReference type="ARBA" id="ARBA00023163"/>
    </source>
</evidence>
<feature type="compositionally biased region" description="Low complexity" evidence="8">
    <location>
        <begin position="1"/>
        <end position="11"/>
    </location>
</feature>
<dbReference type="GO" id="GO:0000981">
    <property type="term" value="F:DNA-binding transcription factor activity, RNA polymerase II-specific"/>
    <property type="evidence" value="ECO:0007669"/>
    <property type="project" value="TreeGrafter"/>
</dbReference>
<dbReference type="Proteomes" id="UP000472260">
    <property type="component" value="Unassembled WGS sequence"/>
</dbReference>
<keyword evidence="5 6" id="KW-0539">Nucleus</keyword>
<dbReference type="InterPro" id="IPR038096">
    <property type="entry name" value="TEA/ATTS_sf"/>
</dbReference>
<keyword evidence="11" id="KW-1185">Reference proteome</keyword>
<proteinExistence type="predicted"/>
<evidence type="ECO:0000256" key="3">
    <source>
        <dbReference type="ARBA" id="ARBA00023125"/>
    </source>
</evidence>
<dbReference type="PIRSF" id="PIRSF002603">
    <property type="entry name" value="TEF"/>
    <property type="match status" value="1"/>
</dbReference>
<dbReference type="PROSITE" id="PS00554">
    <property type="entry name" value="TEA_1"/>
    <property type="match status" value="1"/>
</dbReference>
<organism evidence="10 11">
    <name type="scientific">Sinocyclocheilus anshuiensis</name>
    <dbReference type="NCBI Taxonomy" id="1608454"/>
    <lineage>
        <taxon>Eukaryota</taxon>
        <taxon>Metazoa</taxon>
        <taxon>Chordata</taxon>
        <taxon>Craniata</taxon>
        <taxon>Vertebrata</taxon>
        <taxon>Euteleostomi</taxon>
        <taxon>Actinopterygii</taxon>
        <taxon>Neopterygii</taxon>
        <taxon>Teleostei</taxon>
        <taxon>Ostariophysi</taxon>
        <taxon>Cypriniformes</taxon>
        <taxon>Cyprinidae</taxon>
        <taxon>Cyprininae</taxon>
        <taxon>Sinocyclocheilus</taxon>
    </lineage>
</organism>
<dbReference type="InterPro" id="IPR016361">
    <property type="entry name" value="TEF_metazoa"/>
</dbReference>
<dbReference type="AlphaFoldDB" id="A0A671PXV1"/>
<gene>
    <name evidence="10" type="primary">LOC107686847</name>
</gene>
<evidence type="ECO:0000256" key="2">
    <source>
        <dbReference type="ARBA" id="ARBA00023015"/>
    </source>
</evidence>
<dbReference type="InterPro" id="IPR000818">
    <property type="entry name" value="TEA/ATTS_dom"/>
</dbReference>
<protein>
    <submittedName>
        <fullName evidence="10">Transcriptional enhancer factor TEF-1-like</fullName>
    </submittedName>
</protein>
<evidence type="ECO:0000256" key="1">
    <source>
        <dbReference type="ARBA" id="ARBA00004123"/>
    </source>
</evidence>
<feature type="DNA-binding region" description="TEA" evidence="7">
    <location>
        <begin position="28"/>
        <end position="104"/>
    </location>
</feature>
<evidence type="ECO:0000259" key="9">
    <source>
        <dbReference type="PROSITE" id="PS51088"/>
    </source>
</evidence>
<evidence type="ECO:0000256" key="5">
    <source>
        <dbReference type="ARBA" id="ARBA00023242"/>
    </source>
</evidence>
<reference evidence="10" key="2">
    <citation type="submission" date="2025-09" db="UniProtKB">
        <authorList>
            <consortium name="Ensembl"/>
        </authorList>
    </citation>
    <scope>IDENTIFICATION</scope>
</reference>
<evidence type="ECO:0000256" key="8">
    <source>
        <dbReference type="SAM" id="MobiDB-lite"/>
    </source>
</evidence>
<evidence type="ECO:0000313" key="11">
    <source>
        <dbReference type="Proteomes" id="UP000472260"/>
    </source>
</evidence>
<evidence type="ECO:0000256" key="7">
    <source>
        <dbReference type="PROSITE-ProRule" id="PRU00505"/>
    </source>
</evidence>
<dbReference type="GO" id="GO:0048568">
    <property type="term" value="P:embryonic organ development"/>
    <property type="evidence" value="ECO:0007669"/>
    <property type="project" value="TreeGrafter"/>
</dbReference>
<keyword evidence="3 6" id="KW-0238">DNA-binding</keyword>
<reference evidence="10" key="1">
    <citation type="submission" date="2025-08" db="UniProtKB">
        <authorList>
            <consortium name="Ensembl"/>
        </authorList>
    </citation>
    <scope>IDENTIFICATION</scope>
</reference>
<dbReference type="GO" id="GO:0000978">
    <property type="term" value="F:RNA polymerase II cis-regulatory region sequence-specific DNA binding"/>
    <property type="evidence" value="ECO:0007669"/>
    <property type="project" value="TreeGrafter"/>
</dbReference>
<dbReference type="FunFam" id="2.70.50.80:FF:000001">
    <property type="entry name" value="Transcriptional enhancer factor TEF-1, putative"/>
    <property type="match status" value="1"/>
</dbReference>
<feature type="region of interest" description="Disordered" evidence="8">
    <location>
        <begin position="1"/>
        <end position="31"/>
    </location>
</feature>
<evidence type="ECO:0000256" key="6">
    <source>
        <dbReference type="PIRNR" id="PIRNR002603"/>
    </source>
</evidence>
<dbReference type="InterPro" id="IPR041086">
    <property type="entry name" value="YBD"/>
</dbReference>
<dbReference type="PROSITE" id="PS51088">
    <property type="entry name" value="TEA_2"/>
    <property type="match status" value="1"/>
</dbReference>
<dbReference type="Gene3D" id="6.10.20.40">
    <property type="entry name" value="TEA/ATTS domain"/>
    <property type="match status" value="1"/>
</dbReference>
<dbReference type="PANTHER" id="PTHR11834">
    <property type="entry name" value="TRANSCRIPTIONAL ENHANCER FACTOR TEF RELATED"/>
    <property type="match status" value="1"/>
</dbReference>
<feature type="domain" description="TEA" evidence="9">
    <location>
        <begin position="28"/>
        <end position="104"/>
    </location>
</feature>
<dbReference type="InterPro" id="IPR050937">
    <property type="entry name" value="TEC1_TEAD_TF"/>
</dbReference>
<keyword evidence="4 6" id="KW-0804">Transcription</keyword>
<dbReference type="Pfam" id="PF17725">
    <property type="entry name" value="YBD"/>
    <property type="match status" value="1"/>
</dbReference>
<dbReference type="PANTHER" id="PTHR11834:SF4">
    <property type="entry name" value="TRANSCRIPTIONAL ENHANCER FACTOR TEF-1"/>
    <property type="match status" value="1"/>
</dbReference>